<evidence type="ECO:0008006" key="3">
    <source>
        <dbReference type="Google" id="ProtNLM"/>
    </source>
</evidence>
<feature type="transmembrane region" description="Helical" evidence="1">
    <location>
        <begin position="406"/>
        <end position="426"/>
    </location>
</feature>
<feature type="transmembrane region" description="Helical" evidence="1">
    <location>
        <begin position="254"/>
        <end position="273"/>
    </location>
</feature>
<dbReference type="EMBL" id="MW000469">
    <property type="protein sequence ID" value="QOL00458.1"/>
    <property type="molecule type" value="Genomic_DNA"/>
</dbReference>
<proteinExistence type="predicted"/>
<feature type="transmembrane region" description="Helical" evidence="1">
    <location>
        <begin position="102"/>
        <end position="127"/>
    </location>
</feature>
<feature type="transmembrane region" description="Helical" evidence="1">
    <location>
        <begin position="340"/>
        <end position="362"/>
    </location>
</feature>
<sequence length="899" mass="94773">MTSSTSPVAGASIAHRVTRAPQPLRAPVYTAAAIVGLLAAVASLHLWHANLRVPFYYDRQGDLLGNLFGAHLLMSHWSFYTVEPRLAAPLGLNLWDYPDADWLHIAAEKALALLAGNAGLVINLYYLSFFALTPVIALFALRTMGIPTLAAFAPAILFNVLPYRFARGEGHLTYAAYYLVPLAVLAAVLLARGEPLWSRQPGTRATRPTRAGLVCTFGALLIAFDTQYDAAFAILFIALGGAIGGLRTGGRKPVAAACGLIVLIAAGVAVQLAPTVIYHHLHGANPAEYRRYPEESQIYGLQLAQLLLPIADHRIPAFAALRASFDLRSVSALLTENQSVTLGTIGSLGFFGLTAAFIAAAGRRVAPDLAALATFAIGGVLVATVGGFGTIFNFAVFTELRAYNRIAPFIGFCALAGVALGLRWLFARFPNGFGPAARAAVAIALIVAGTLDQTTAETVPHYAKSAALEASDAAFGAAAEARLPAGSSVFELPHLRFPEALPAGGLEPFYAFRPYLHTTTLRWSFGAIDGRAPAAWDIETAALPPPDLVKALVLAGYEGVTVFPAGYPDGGTAIESGLRALAGPPVVVSPDGSMVLYSLATLHAAARAADPRIGTPAFTADLVRRAWILWGDGFYGEEKLGGQTWHWARSHASLTIDNEQLHPARFAFAGDVQLRAGSGPIAISVGDTAVATIAAGPGLAPVRVVMTLPPGLSTLHFSGPAEVLADSDPRRLAFRLIDSHFTPLDVPTSPAVDRLFARLVTERPAAATIPAAGAANAFDLGAGCSPLEHDAASSWNWCGSDAQITIRAPHRERLRLRLQVSTPGDPHAAVIVRGETTHTYPGAPDGVPLAIDLTAAPGHPAHVTLTTRAKPLQAPGDPRVLVLRLDRLRLERVGVRETP</sequence>
<feature type="transmembrane region" description="Helical" evidence="1">
    <location>
        <begin position="175"/>
        <end position="193"/>
    </location>
</feature>
<dbReference type="AlphaFoldDB" id="A0A7L9QCD5"/>
<keyword evidence="1" id="KW-1133">Transmembrane helix</keyword>
<feature type="transmembrane region" description="Helical" evidence="1">
    <location>
        <begin position="230"/>
        <end position="247"/>
    </location>
</feature>
<reference evidence="2" key="1">
    <citation type="submission" date="2020-09" db="EMBL/GenBank/DDBJ databases">
        <title>A new high-throughput screening method to detect antimicrobial volatiles from metagenomic clone libraries.</title>
        <authorList>
            <person name="Stocker F."/>
            <person name="Obermeier M."/>
            <person name="Resch K."/>
            <person name="Berg G."/>
            <person name="Mueller Bogota C.A."/>
        </authorList>
    </citation>
    <scope>NUCLEOTIDE SEQUENCE</scope>
</reference>
<protein>
    <recommendedName>
        <fullName evidence="3">Phosphoglycerol transferase I</fullName>
    </recommendedName>
</protein>
<accession>A0A7L9QCD5</accession>
<organism evidence="2">
    <name type="scientific">uncultured organism</name>
    <dbReference type="NCBI Taxonomy" id="155900"/>
    <lineage>
        <taxon>unclassified sequences</taxon>
        <taxon>environmental samples</taxon>
    </lineage>
</organism>
<evidence type="ECO:0000256" key="1">
    <source>
        <dbReference type="SAM" id="Phobius"/>
    </source>
</evidence>
<keyword evidence="1" id="KW-0812">Transmembrane</keyword>
<feature type="transmembrane region" description="Helical" evidence="1">
    <location>
        <begin position="369"/>
        <end position="394"/>
    </location>
</feature>
<feature type="transmembrane region" description="Helical" evidence="1">
    <location>
        <begin position="433"/>
        <end position="451"/>
    </location>
</feature>
<feature type="transmembrane region" description="Helical" evidence="1">
    <location>
        <begin position="139"/>
        <end position="163"/>
    </location>
</feature>
<keyword evidence="1" id="KW-0472">Membrane</keyword>
<evidence type="ECO:0000313" key="2">
    <source>
        <dbReference type="EMBL" id="QOL00458.1"/>
    </source>
</evidence>
<name>A0A7L9QCD5_9ZZZZ</name>
<feature type="transmembrane region" description="Helical" evidence="1">
    <location>
        <begin position="28"/>
        <end position="51"/>
    </location>
</feature>